<dbReference type="GeneID" id="65098008"/>
<dbReference type="Proteomes" id="UP000680656">
    <property type="component" value="Chromosome"/>
</dbReference>
<evidence type="ECO:0000313" key="2">
    <source>
        <dbReference type="Proteomes" id="UP000680656"/>
    </source>
</evidence>
<proteinExistence type="predicted"/>
<dbReference type="AlphaFoldDB" id="A0A8E7EJ67"/>
<accession>A0A8E7EJ67</accession>
<protein>
    <submittedName>
        <fullName evidence="1">Uncharacterized protein</fullName>
    </submittedName>
</protein>
<reference evidence="1 2" key="1">
    <citation type="submission" date="2021-05" db="EMBL/GenBank/DDBJ databases">
        <title>A novel Methanospirillum isolate from a pyrite-forming mixed culture.</title>
        <authorList>
            <person name="Bunk B."/>
            <person name="Sproer C."/>
            <person name="Spring S."/>
            <person name="Pester M."/>
        </authorList>
    </citation>
    <scope>NUCLEOTIDE SEQUENCE [LARGE SCALE GENOMIC DNA]</scope>
    <source>
        <strain evidence="1 2">J.3.6.1-F.2.7.3</strain>
    </source>
</reference>
<dbReference type="EMBL" id="CP075546">
    <property type="protein sequence ID" value="QVV88140.1"/>
    <property type="molecule type" value="Genomic_DNA"/>
</dbReference>
<dbReference type="KEGG" id="mrtj:KHC33_12450"/>
<keyword evidence="2" id="KW-1185">Reference proteome</keyword>
<sequence length="49" mass="5724">MTRYFTRFHFKLGTSYLLACESQDICILSPTGKIITTIDEFPNLIRRLV</sequence>
<name>A0A8E7EJ67_9EURY</name>
<organism evidence="1 2">
    <name type="scientific">Methanospirillum purgamenti</name>
    <dbReference type="NCBI Taxonomy" id="2834276"/>
    <lineage>
        <taxon>Archaea</taxon>
        <taxon>Methanobacteriati</taxon>
        <taxon>Methanobacteriota</taxon>
        <taxon>Stenosarchaea group</taxon>
        <taxon>Methanomicrobia</taxon>
        <taxon>Methanomicrobiales</taxon>
        <taxon>Methanospirillaceae</taxon>
        <taxon>Methanospirillum</taxon>
    </lineage>
</organism>
<evidence type="ECO:0000313" key="1">
    <source>
        <dbReference type="EMBL" id="QVV88140.1"/>
    </source>
</evidence>
<dbReference type="RefSeq" id="WP_214418957.1">
    <property type="nucleotide sequence ID" value="NZ_CP075546.1"/>
</dbReference>
<gene>
    <name evidence="1" type="ORF">KHC33_12450</name>
</gene>